<evidence type="ECO:0000313" key="3">
    <source>
        <dbReference type="Proteomes" id="UP000198972"/>
    </source>
</evidence>
<protein>
    <submittedName>
        <fullName evidence="2">Zn-dependent peptidase ImmA, M78 family</fullName>
    </submittedName>
</protein>
<dbReference type="Proteomes" id="UP000198972">
    <property type="component" value="Unassembled WGS sequence"/>
</dbReference>
<dbReference type="Gene3D" id="1.10.10.2910">
    <property type="match status" value="1"/>
</dbReference>
<accession>A0A1G7G4K7</accession>
<feature type="domain" description="IrrE N-terminal-like" evidence="1">
    <location>
        <begin position="53"/>
        <end position="148"/>
    </location>
</feature>
<name>A0A1G7G4K7_9BACL</name>
<dbReference type="RefSeq" id="WP_091226878.1">
    <property type="nucleotide sequence ID" value="NZ_FNBG01000002.1"/>
</dbReference>
<reference evidence="2 3" key="1">
    <citation type="submission" date="2016-10" db="EMBL/GenBank/DDBJ databases">
        <authorList>
            <person name="de Groot N.N."/>
        </authorList>
    </citation>
    <scope>NUCLEOTIDE SEQUENCE [LARGE SCALE GENOMIC DNA]</scope>
    <source>
        <strain evidence="2 3">DSM 28129</strain>
    </source>
</reference>
<dbReference type="EMBL" id="FNBG01000002">
    <property type="protein sequence ID" value="SDE83027.1"/>
    <property type="molecule type" value="Genomic_DNA"/>
</dbReference>
<dbReference type="InterPro" id="IPR010359">
    <property type="entry name" value="IrrE_HExxH"/>
</dbReference>
<gene>
    <name evidence="2" type="ORF">SAMN04488542_102295</name>
</gene>
<dbReference type="OrthoDB" id="2417909at2"/>
<evidence type="ECO:0000259" key="1">
    <source>
        <dbReference type="Pfam" id="PF06114"/>
    </source>
</evidence>
<proteinExistence type="predicted"/>
<dbReference type="AlphaFoldDB" id="A0A1G7G4K7"/>
<evidence type="ECO:0000313" key="2">
    <source>
        <dbReference type="EMBL" id="SDE83027.1"/>
    </source>
</evidence>
<sequence>MLVSYYKETPLEQWITTKYLDHGIIDPHHNDIERIADSFGVDLLYERCPSFSDNEDRVIFLNKDADELTARIIFFHELCHVLRHAGDQRFMSQQFKRAQEQEADQFVLYAAIPFFMFAKLPVPDHRHEAISYLSDIFRVPLDLAEQRLDQIQRRMLHGSLVAAAREADRQKRNQETGWSSETKRILDQLDRQLGKKERHVTCE</sequence>
<dbReference type="STRING" id="670482.SAMN04488542_102295"/>
<keyword evidence="3" id="KW-1185">Reference proteome</keyword>
<dbReference type="Pfam" id="PF06114">
    <property type="entry name" value="Peptidase_M78"/>
    <property type="match status" value="1"/>
</dbReference>
<organism evidence="2 3">
    <name type="scientific">Fontibacillus panacisegetis</name>
    <dbReference type="NCBI Taxonomy" id="670482"/>
    <lineage>
        <taxon>Bacteria</taxon>
        <taxon>Bacillati</taxon>
        <taxon>Bacillota</taxon>
        <taxon>Bacilli</taxon>
        <taxon>Bacillales</taxon>
        <taxon>Paenibacillaceae</taxon>
        <taxon>Fontibacillus</taxon>
    </lineage>
</organism>